<dbReference type="STRING" id="441960.B6Q4B0"/>
<evidence type="ECO:0000256" key="3">
    <source>
        <dbReference type="ARBA" id="ARBA00022448"/>
    </source>
</evidence>
<dbReference type="PROSITE" id="PS51322">
    <property type="entry name" value="UEV"/>
    <property type="match status" value="1"/>
</dbReference>
<dbReference type="Gene3D" id="3.10.110.10">
    <property type="entry name" value="Ubiquitin Conjugating Enzyme"/>
    <property type="match status" value="1"/>
</dbReference>
<dbReference type="Pfam" id="PF05743">
    <property type="entry name" value="UEV"/>
    <property type="match status" value="1"/>
</dbReference>
<dbReference type="PhylomeDB" id="B6Q4B0"/>
<proteinExistence type="inferred from homology"/>
<organism evidence="11 12">
    <name type="scientific">Talaromyces marneffei (strain ATCC 18224 / CBS 334.59 / QM 7333)</name>
    <name type="common">Penicillium marneffei</name>
    <dbReference type="NCBI Taxonomy" id="441960"/>
    <lineage>
        <taxon>Eukaryota</taxon>
        <taxon>Fungi</taxon>
        <taxon>Dikarya</taxon>
        <taxon>Ascomycota</taxon>
        <taxon>Pezizomycotina</taxon>
        <taxon>Eurotiomycetes</taxon>
        <taxon>Eurotiomycetidae</taxon>
        <taxon>Eurotiales</taxon>
        <taxon>Trichocomaceae</taxon>
        <taxon>Talaromyces</taxon>
        <taxon>Talaromyces sect. Talaromyces</taxon>
    </lineage>
</organism>
<dbReference type="OrthoDB" id="306304at2759"/>
<feature type="compositionally biased region" description="Polar residues" evidence="8">
    <location>
        <begin position="255"/>
        <end position="267"/>
    </location>
</feature>
<feature type="compositionally biased region" description="Pro residues" evidence="8">
    <location>
        <begin position="197"/>
        <end position="209"/>
    </location>
</feature>
<feature type="compositionally biased region" description="Low complexity" evidence="8">
    <location>
        <begin position="180"/>
        <end position="196"/>
    </location>
</feature>
<evidence type="ECO:0000256" key="8">
    <source>
        <dbReference type="SAM" id="MobiDB-lite"/>
    </source>
</evidence>
<feature type="domain" description="UEV" evidence="10">
    <location>
        <begin position="14"/>
        <end position="159"/>
    </location>
</feature>
<evidence type="ECO:0000313" key="12">
    <source>
        <dbReference type="Proteomes" id="UP000001294"/>
    </source>
</evidence>
<dbReference type="InterPro" id="IPR017916">
    <property type="entry name" value="SB_dom"/>
</dbReference>
<evidence type="ECO:0000256" key="7">
    <source>
        <dbReference type="PROSITE-ProRule" id="PRU00644"/>
    </source>
</evidence>
<evidence type="ECO:0000256" key="1">
    <source>
        <dbReference type="ARBA" id="ARBA00004177"/>
    </source>
</evidence>
<evidence type="ECO:0000256" key="5">
    <source>
        <dbReference type="ARBA" id="ARBA00022927"/>
    </source>
</evidence>
<feature type="region of interest" description="Disordered" evidence="8">
    <location>
        <begin position="255"/>
        <end position="384"/>
    </location>
</feature>
<name>B6Q4B0_TALMQ</name>
<dbReference type="GO" id="GO:0072666">
    <property type="term" value="P:establishment of protein localization to vacuole"/>
    <property type="evidence" value="ECO:0007669"/>
    <property type="project" value="UniProtKB-ARBA"/>
</dbReference>
<dbReference type="EMBL" id="DS995899">
    <property type="protein sequence ID" value="EEA27235.1"/>
    <property type="molecule type" value="Genomic_DNA"/>
</dbReference>
<evidence type="ECO:0000259" key="10">
    <source>
        <dbReference type="PROSITE" id="PS51322"/>
    </source>
</evidence>
<feature type="compositionally biased region" description="Pro residues" evidence="8">
    <location>
        <begin position="371"/>
        <end position="380"/>
    </location>
</feature>
<dbReference type="Proteomes" id="UP000001294">
    <property type="component" value="Unassembled WGS sequence"/>
</dbReference>
<evidence type="ECO:0000256" key="6">
    <source>
        <dbReference type="ARBA" id="ARBA00023054"/>
    </source>
</evidence>
<feature type="compositionally biased region" description="Pro residues" evidence="8">
    <location>
        <begin position="169"/>
        <end position="179"/>
    </location>
</feature>
<dbReference type="PANTHER" id="PTHR23306">
    <property type="entry name" value="TUMOR SUSCEPTIBILITY GENE 101 PROTEIN-RELATED"/>
    <property type="match status" value="1"/>
</dbReference>
<dbReference type="GO" id="GO:0000813">
    <property type="term" value="C:ESCRT I complex"/>
    <property type="evidence" value="ECO:0007669"/>
    <property type="project" value="TreeGrafter"/>
</dbReference>
<dbReference type="PANTHER" id="PTHR23306:SF3">
    <property type="entry name" value="TUMOR SUPPRESSOR PROTEIN 101"/>
    <property type="match status" value="1"/>
</dbReference>
<dbReference type="InterPro" id="IPR016135">
    <property type="entry name" value="UBQ-conjugating_enzyme/RWD"/>
</dbReference>
<dbReference type="GO" id="GO:0043162">
    <property type="term" value="P:ubiquitin-dependent protein catabolic process via the multivesicular body sorting pathway"/>
    <property type="evidence" value="ECO:0007669"/>
    <property type="project" value="UniProtKB-ARBA"/>
</dbReference>
<dbReference type="SUPFAM" id="SSF140111">
    <property type="entry name" value="Endosomal sorting complex assembly domain"/>
    <property type="match status" value="1"/>
</dbReference>
<dbReference type="CDD" id="cd11685">
    <property type="entry name" value="UEV_TSG101-like"/>
    <property type="match status" value="1"/>
</dbReference>
<dbReference type="InterPro" id="IPR037202">
    <property type="entry name" value="ESCRT_assembly_dom"/>
</dbReference>
<gene>
    <name evidence="11" type="ORF">PMAA_021230</name>
</gene>
<dbReference type="SUPFAM" id="SSF54495">
    <property type="entry name" value="UBC-like"/>
    <property type="match status" value="1"/>
</dbReference>
<feature type="compositionally biased region" description="Low complexity" evidence="8">
    <location>
        <begin position="308"/>
        <end position="322"/>
    </location>
</feature>
<dbReference type="GO" id="GO:0043130">
    <property type="term" value="F:ubiquitin binding"/>
    <property type="evidence" value="ECO:0007669"/>
    <property type="project" value="TreeGrafter"/>
</dbReference>
<evidence type="ECO:0000256" key="2">
    <source>
        <dbReference type="ARBA" id="ARBA00009594"/>
    </source>
</evidence>
<evidence type="ECO:0000256" key="4">
    <source>
        <dbReference type="ARBA" id="ARBA00022753"/>
    </source>
</evidence>
<feature type="compositionally biased region" description="Low complexity" evidence="8">
    <location>
        <begin position="331"/>
        <end position="341"/>
    </location>
</feature>
<keyword evidence="6" id="KW-0175">Coiled coil</keyword>
<dbReference type="VEuPathDB" id="FungiDB:PMAA_021230"/>
<protein>
    <submittedName>
        <fullName evidence="11">Endosomal sorting complex protein TSG101, putative</fullName>
    </submittedName>
</protein>
<dbReference type="HOGENOM" id="CLU_017548_2_1_1"/>
<keyword evidence="5 7" id="KW-0653">Protein transport</keyword>
<keyword evidence="3 7" id="KW-0813">Transport</keyword>
<dbReference type="InterPro" id="IPR008883">
    <property type="entry name" value="UEV_N"/>
</dbReference>
<feature type="domain" description="SB" evidence="9">
    <location>
        <begin position="489"/>
        <end position="557"/>
    </location>
</feature>
<keyword evidence="4" id="KW-0967">Endosome</keyword>
<accession>B6Q4B0</accession>
<comment type="subcellular location">
    <subcellularLocation>
        <location evidence="1">Endosome</location>
    </subcellularLocation>
</comment>
<dbReference type="PROSITE" id="PS51312">
    <property type="entry name" value="SB"/>
    <property type="match status" value="1"/>
</dbReference>
<dbReference type="Pfam" id="PF09454">
    <property type="entry name" value="Vps23_core"/>
    <property type="match status" value="1"/>
</dbReference>
<keyword evidence="12" id="KW-1185">Reference proteome</keyword>
<dbReference type="GO" id="GO:0006886">
    <property type="term" value="P:intracellular protein transport"/>
    <property type="evidence" value="ECO:0007669"/>
    <property type="project" value="UniProtKB-ARBA"/>
</dbReference>
<reference evidence="12" key="1">
    <citation type="journal article" date="2015" name="Genome Announc.">
        <title>Genome sequence of the AIDS-associated pathogen Penicillium marneffei (ATCC18224) and its near taxonomic relative Talaromyces stipitatus (ATCC10500).</title>
        <authorList>
            <person name="Nierman W.C."/>
            <person name="Fedorova-Abrams N.D."/>
            <person name="Andrianopoulos A."/>
        </authorList>
    </citation>
    <scope>NUCLEOTIDE SEQUENCE [LARGE SCALE GENOMIC DNA]</scope>
    <source>
        <strain evidence="12">ATCC 18224 / CBS 334.59 / QM 7333</strain>
    </source>
</reference>
<sequence>MAAVPQSTLTWLWNVLIKNHYDPKQTYRDPNRTYHDVARALAQCPSLGPRTDVYTYENGTPSLLLHLVGTLPVSFRGNSYNIPIDTWIPSAYPLEAPIVYVTPTPDMVVRSGQHVTLEGRVYHHYLAHWHETWDRSSIVELFAILRDIFSKEPPVKGRLQSRQPETPRSGPPPVPPLPPELSTSPRPAELPSTQPQQAPPRPPQLPPKPGQTARVQSPPAAHTPGPAVPPLPPKAQNGHNQEWSTPINAATAQLNRSASLRSQQSPVHANYQRDPHTDHPPVPVQSHGPYQPQQMQSPRQYAAPQPLQGYQQAVHQQQYPSQAGVPFQGNQYQPPYQSPQQTMTAPKPPKPQTPDLLTSPFDVELPSITPTGPPPPVPPNPEKDALLHTLSRTLTENLQGNVSQSKSAVTSLQSQSQALSSAMITLQGELATLNNFKATIQSNINILQQSLHRADAVIADAKARTGQSGTGTTTATGLPAIDDVLVAPTVVGKQLYDLVADERGIQQAIYALQAALVKGVIGADIWSRHTRSLAREAFIKRALIRKIALGMGLDLGEDALRPES</sequence>
<dbReference type="Gene3D" id="6.10.140.820">
    <property type="match status" value="1"/>
</dbReference>
<evidence type="ECO:0000259" key="9">
    <source>
        <dbReference type="PROSITE" id="PS51312"/>
    </source>
</evidence>
<feature type="region of interest" description="Disordered" evidence="8">
    <location>
        <begin position="154"/>
        <end position="242"/>
    </location>
</feature>
<dbReference type="AlphaFoldDB" id="B6Q4B0"/>
<dbReference type="InterPro" id="IPR052070">
    <property type="entry name" value="ESCRT-I_UEV_domain"/>
</dbReference>
<evidence type="ECO:0000313" key="11">
    <source>
        <dbReference type="EMBL" id="EEA27235.1"/>
    </source>
</evidence>
<comment type="similarity">
    <text evidence="2">Belongs to the ubiquitin-conjugating enzyme family. UEV subfamily.</text>
</comment>